<gene>
    <name evidence="1" type="ORF">ACI1P1_24205</name>
</gene>
<dbReference type="EMBL" id="JBJURJ010000018">
    <property type="protein sequence ID" value="MFM9331402.1"/>
    <property type="molecule type" value="Genomic_DNA"/>
</dbReference>
<evidence type="ECO:0000313" key="1">
    <source>
        <dbReference type="EMBL" id="MFM9331402.1"/>
    </source>
</evidence>
<protein>
    <submittedName>
        <fullName evidence="1">LuxR C-terminal-related transcriptional regulator</fullName>
    </submittedName>
</protein>
<organism evidence="1 2">
    <name type="scientific">Paenibacillus mesotrionivorans</name>
    <dbReference type="NCBI Taxonomy" id="3160968"/>
    <lineage>
        <taxon>Bacteria</taxon>
        <taxon>Bacillati</taxon>
        <taxon>Bacillota</taxon>
        <taxon>Bacilli</taxon>
        <taxon>Bacillales</taxon>
        <taxon>Paenibacillaceae</taxon>
        <taxon>Paenibacillus</taxon>
    </lineage>
</organism>
<accession>A0ACC7P411</accession>
<name>A0ACC7P411_9BACL</name>
<dbReference type="Proteomes" id="UP001631969">
    <property type="component" value="Unassembled WGS sequence"/>
</dbReference>
<comment type="caution">
    <text evidence="1">The sequence shown here is derived from an EMBL/GenBank/DDBJ whole genome shotgun (WGS) entry which is preliminary data.</text>
</comment>
<evidence type="ECO:0000313" key="2">
    <source>
        <dbReference type="Proteomes" id="UP001631969"/>
    </source>
</evidence>
<keyword evidence="2" id="KW-1185">Reference proteome</keyword>
<proteinExistence type="predicted"/>
<sequence>MICSLQTLKADIGEGVLTVLQNPPYPPIESIFTALLNELAALPTPFLLIFDDYHAAKSKPVEDAVRFLLDHLPVQMHLVMTTREDPGIPLARMRAQDQLTELRAADLKFTLSESEDFLNRIRGLNLSKDQIISLESRTEGWAAGMHLAAISIQGAQDADGRIPSLAGHHPFVLDYLVEEVLQRQPDAVQTFLLRTSILDRLCGSLCDAVVLDPAICGKTTLLDLERNNLFIVPLDNERRWFRYHHLFVELLRKRLRESFNDSHIEELHRRASEWYEHNGFEIEAFSHAVECQDIDRSARLLEGNGMPLHLRGAAGISLSWLESLPAKELDARPALWVMYGSVLLLAGRLTGVEQKLRAAEIALAGAEQDINVRNLIGLIAATRATLASLVLTGHSEGAERTLQTFEVDMLSTVQSDKTDELVGRIAPVNHGWRGGNHDVETVIVQSRRAQAYLRPDNIPVRTAAAWMLGVALQRLGAYADAREAYHEVITNSLSMRHELMAVMALIGLGQIEEAEERISSAAECYQEALRLGDDLPHPALHEAKLGLERVHHNGIKSSSLIEPLSQREMEVLELIAKGLSNKEIGEKLFLALDTVKGYNRRIYEKLQVHRRTEAIARAAALNLLPNTPKSH</sequence>
<reference evidence="1" key="1">
    <citation type="submission" date="2024-12" db="EMBL/GenBank/DDBJ databases">
        <authorList>
            <person name="Wu N."/>
        </authorList>
    </citation>
    <scope>NUCLEOTIDE SEQUENCE</scope>
    <source>
        <strain evidence="1">P15</strain>
    </source>
</reference>